<dbReference type="InterPro" id="IPR056792">
    <property type="entry name" value="PRC_RimM"/>
</dbReference>
<dbReference type="FunFam" id="2.30.30.240:FF:000002">
    <property type="entry name" value="Ribosome maturation factor rimM"/>
    <property type="match status" value="1"/>
</dbReference>
<dbReference type="InterPro" id="IPR036976">
    <property type="entry name" value="RimM_N_sf"/>
</dbReference>
<dbReference type="Gene3D" id="3.90.550.10">
    <property type="entry name" value="Spore Coat Polysaccharide Biosynthesis Protein SpsA, Chain A"/>
    <property type="match status" value="1"/>
</dbReference>
<organism evidence="3 4">
    <name type="scientific">Erythroxylum novogranatense</name>
    <dbReference type="NCBI Taxonomy" id="1862640"/>
    <lineage>
        <taxon>Eukaryota</taxon>
        <taxon>Viridiplantae</taxon>
        <taxon>Streptophyta</taxon>
        <taxon>Embryophyta</taxon>
        <taxon>Tracheophyta</taxon>
        <taxon>Spermatophyta</taxon>
        <taxon>Magnoliopsida</taxon>
        <taxon>eudicotyledons</taxon>
        <taxon>Gunneridae</taxon>
        <taxon>Pentapetalae</taxon>
        <taxon>rosids</taxon>
        <taxon>fabids</taxon>
        <taxon>Malpighiales</taxon>
        <taxon>Erythroxylaceae</taxon>
        <taxon>Erythroxylum</taxon>
    </lineage>
</organism>
<dbReference type="PANTHER" id="PTHR11952:SF10">
    <property type="entry name" value="16S RRNA PROCESSING PROTEIN RIMM FAMILY"/>
    <property type="match status" value="1"/>
</dbReference>
<dbReference type="SUPFAM" id="SSF53448">
    <property type="entry name" value="Nucleotide-diphospho-sugar transferases"/>
    <property type="match status" value="1"/>
</dbReference>
<reference evidence="3 4" key="1">
    <citation type="submission" date="2021-09" db="EMBL/GenBank/DDBJ databases">
        <title>Genomic insights and catalytic innovation underlie evolution of tropane alkaloids biosynthesis.</title>
        <authorList>
            <person name="Wang Y.-J."/>
            <person name="Tian T."/>
            <person name="Huang J.-P."/>
            <person name="Huang S.-X."/>
        </authorList>
    </citation>
    <scope>NUCLEOTIDE SEQUENCE [LARGE SCALE GENOMIC DNA]</scope>
    <source>
        <strain evidence="3">KIB-2018</strain>
        <tissue evidence="3">Leaf</tissue>
    </source>
</reference>
<dbReference type="Pfam" id="PF01782">
    <property type="entry name" value="RimM"/>
    <property type="match status" value="1"/>
</dbReference>
<dbReference type="GO" id="GO:0006048">
    <property type="term" value="P:UDP-N-acetylglucosamine biosynthetic process"/>
    <property type="evidence" value="ECO:0007669"/>
    <property type="project" value="TreeGrafter"/>
</dbReference>
<dbReference type="AlphaFoldDB" id="A0AAV8T567"/>
<dbReference type="Gene3D" id="2.30.30.240">
    <property type="entry name" value="PRC-barrel domain"/>
    <property type="match status" value="1"/>
</dbReference>
<dbReference type="InterPro" id="IPR002676">
    <property type="entry name" value="RimM_N"/>
</dbReference>
<feature type="domain" description="RimM N-terminal" evidence="1">
    <location>
        <begin position="72"/>
        <end position="160"/>
    </location>
</feature>
<sequence>MQATISPICSSSLPTTTHHSLLAPLRTQFSRTLLPFSHFVLSPCKTLRSTGATSATQEIVETEKTEPEFVEVGYISSVHGIHGEICIKPNTDFPELRFSKPGRRWLRQAVSGKQMIQEVELVKGRGNPGQKNWILRFGGIDTVDQAKQLVGSTLLVREDDRPELGEGEFYTRDLVGLRMILKETGECVGTVVQVFNTGASDILQVRLQPSKDVIDGNETFNQREVGESGPLVWVPFVEAIVPDVDMNKREMQITPPKGLLELNIRSDERSKKERRQLEWKERKRLQRRLIAAKKKLCEMEQKHVFHGLRFGEKSQRSLLADQIIGINSQLLQQALQNLEAPSKRWSRNELISAMKAKILKDSPQNFFHPNAAQGDLPMKVDFLDGLDLLAKGKVAIVLVINEIRTESRSNWTDLVDLSSENSLFPFLENSLFRDGNFLKIEDRASVPLILVGPEQQIESLKTVFWNNGYFNFDSNKVWFLEEAKVPVVSSAVNEEERHKILMKSPWEILQSPVGSGGVICSLSSQNILDNLSDMGVEYVEICSTSQKFGTWNSLLSGYLDSRKAEVGVQHFGDETVSEECFNMAFSINFLKSLSKQMDKLEFEAIQRQSSHVQLVDKKWEDIVPTSPNSYELYCSIYSFLNSCPLDRICVLQITE</sequence>
<dbReference type="GO" id="GO:0003977">
    <property type="term" value="F:UDP-N-acetylglucosamine diphosphorylase activity"/>
    <property type="evidence" value="ECO:0007669"/>
    <property type="project" value="TreeGrafter"/>
</dbReference>
<dbReference type="SUPFAM" id="SSF50447">
    <property type="entry name" value="Translation proteins"/>
    <property type="match status" value="1"/>
</dbReference>
<dbReference type="InterPro" id="IPR029044">
    <property type="entry name" value="Nucleotide-diphossugar_trans"/>
</dbReference>
<dbReference type="HAMAP" id="MF_00014">
    <property type="entry name" value="Ribosome_mat_RimM"/>
    <property type="match status" value="1"/>
</dbReference>
<name>A0AAV8T567_9ROSI</name>
<evidence type="ECO:0000313" key="4">
    <source>
        <dbReference type="Proteomes" id="UP001159364"/>
    </source>
</evidence>
<dbReference type="SUPFAM" id="SSF50346">
    <property type="entry name" value="PRC-barrel domain"/>
    <property type="match status" value="1"/>
</dbReference>
<dbReference type="EMBL" id="JAIWQS010000006">
    <property type="protein sequence ID" value="KAJ8761936.1"/>
    <property type="molecule type" value="Genomic_DNA"/>
</dbReference>
<dbReference type="InterPro" id="IPR011961">
    <property type="entry name" value="RimM"/>
</dbReference>
<dbReference type="NCBIfam" id="TIGR02273">
    <property type="entry name" value="16S_RimM"/>
    <property type="match status" value="1"/>
</dbReference>
<dbReference type="InterPro" id="IPR039741">
    <property type="entry name" value="UDP-sugar_pyrophosphorylase"/>
</dbReference>
<keyword evidence="4" id="KW-1185">Reference proteome</keyword>
<comment type="caution">
    <text evidence="3">The sequence shown here is derived from an EMBL/GenBank/DDBJ whole genome shotgun (WGS) entry which is preliminary data.</text>
</comment>
<accession>A0AAV8T567</accession>
<gene>
    <name evidence="3" type="ORF">K2173_006538</name>
</gene>
<proteinExistence type="inferred from homology"/>
<dbReference type="InterPro" id="IPR009000">
    <property type="entry name" value="Transl_B-barrel_sf"/>
</dbReference>
<evidence type="ECO:0000313" key="3">
    <source>
        <dbReference type="EMBL" id="KAJ8761936.1"/>
    </source>
</evidence>
<dbReference type="InterPro" id="IPR011033">
    <property type="entry name" value="PRC_barrel-like_sf"/>
</dbReference>
<dbReference type="Pfam" id="PF24986">
    <property type="entry name" value="PRC_RimM"/>
    <property type="match status" value="1"/>
</dbReference>
<dbReference type="Gene3D" id="2.40.30.60">
    <property type="entry name" value="RimM"/>
    <property type="match status" value="1"/>
</dbReference>
<dbReference type="GO" id="GO:0043022">
    <property type="term" value="F:ribosome binding"/>
    <property type="evidence" value="ECO:0007669"/>
    <property type="project" value="InterPro"/>
</dbReference>
<dbReference type="GO" id="GO:0005840">
    <property type="term" value="C:ribosome"/>
    <property type="evidence" value="ECO:0007669"/>
    <property type="project" value="InterPro"/>
</dbReference>
<protein>
    <submittedName>
        <fullName evidence="3">Uncharacterized protein</fullName>
    </submittedName>
</protein>
<evidence type="ECO:0000259" key="2">
    <source>
        <dbReference type="Pfam" id="PF24986"/>
    </source>
</evidence>
<feature type="domain" description="Ribosome maturation factor RimM PRC barrel" evidence="2">
    <location>
        <begin position="173"/>
        <end position="259"/>
    </location>
</feature>
<dbReference type="PANTHER" id="PTHR11952">
    <property type="entry name" value="UDP- GLUCOSE PYROPHOSPHORYLASE"/>
    <property type="match status" value="1"/>
</dbReference>
<dbReference type="Proteomes" id="UP001159364">
    <property type="component" value="Linkage Group LG06"/>
</dbReference>
<dbReference type="GO" id="GO:0006364">
    <property type="term" value="P:rRNA processing"/>
    <property type="evidence" value="ECO:0007669"/>
    <property type="project" value="InterPro"/>
</dbReference>
<evidence type="ECO:0000259" key="1">
    <source>
        <dbReference type="Pfam" id="PF01782"/>
    </source>
</evidence>